<dbReference type="EMBL" id="BGPR01039585">
    <property type="protein sequence ID" value="GBO15561.1"/>
    <property type="molecule type" value="Genomic_DNA"/>
</dbReference>
<evidence type="ECO:0000256" key="1">
    <source>
        <dbReference type="SAM" id="MobiDB-lite"/>
    </source>
</evidence>
<evidence type="ECO:0000313" key="3">
    <source>
        <dbReference type="Proteomes" id="UP000499080"/>
    </source>
</evidence>
<feature type="region of interest" description="Disordered" evidence="1">
    <location>
        <begin position="130"/>
        <end position="150"/>
    </location>
</feature>
<feature type="region of interest" description="Disordered" evidence="1">
    <location>
        <begin position="14"/>
        <end position="59"/>
    </location>
</feature>
<proteinExistence type="predicted"/>
<feature type="non-terminal residue" evidence="2">
    <location>
        <position position="1"/>
    </location>
</feature>
<keyword evidence="3" id="KW-1185">Reference proteome</keyword>
<dbReference type="AlphaFoldDB" id="A0A4Y2UTQ3"/>
<dbReference type="Proteomes" id="UP000499080">
    <property type="component" value="Unassembled WGS sequence"/>
</dbReference>
<accession>A0A4Y2UTQ3</accession>
<name>A0A4Y2UTQ3_ARAVE</name>
<comment type="caution">
    <text evidence="2">The sequence shown here is derived from an EMBL/GenBank/DDBJ whole genome shotgun (WGS) entry which is preliminary data.</text>
</comment>
<gene>
    <name evidence="2" type="ORF">AVEN_67225_1</name>
</gene>
<protein>
    <submittedName>
        <fullName evidence="2">Uncharacterized protein</fullName>
    </submittedName>
</protein>
<reference evidence="2 3" key="1">
    <citation type="journal article" date="2019" name="Sci. Rep.">
        <title>Orb-weaving spider Araneus ventricosus genome elucidates the spidroin gene catalogue.</title>
        <authorList>
            <person name="Kono N."/>
            <person name="Nakamura H."/>
            <person name="Ohtoshi R."/>
            <person name="Moran D.A.P."/>
            <person name="Shinohara A."/>
            <person name="Yoshida Y."/>
            <person name="Fujiwara M."/>
            <person name="Mori M."/>
            <person name="Tomita M."/>
            <person name="Arakawa K."/>
        </authorList>
    </citation>
    <scope>NUCLEOTIDE SEQUENCE [LARGE SCALE GENOMIC DNA]</scope>
</reference>
<evidence type="ECO:0000313" key="2">
    <source>
        <dbReference type="EMBL" id="GBO15561.1"/>
    </source>
</evidence>
<organism evidence="2 3">
    <name type="scientific">Araneus ventricosus</name>
    <name type="common">Orbweaver spider</name>
    <name type="synonym">Epeira ventricosa</name>
    <dbReference type="NCBI Taxonomy" id="182803"/>
    <lineage>
        <taxon>Eukaryota</taxon>
        <taxon>Metazoa</taxon>
        <taxon>Ecdysozoa</taxon>
        <taxon>Arthropoda</taxon>
        <taxon>Chelicerata</taxon>
        <taxon>Arachnida</taxon>
        <taxon>Araneae</taxon>
        <taxon>Araneomorphae</taxon>
        <taxon>Entelegynae</taxon>
        <taxon>Araneoidea</taxon>
        <taxon>Araneidae</taxon>
        <taxon>Araneus</taxon>
    </lineage>
</organism>
<sequence>ALVGVAWNFGEGVPAQVSSSSSDHDSKLRGPSLNSPRVASKRDVNLTQPNLSGTAPELAGANIVPDGGLTLIKNIVRGQMSRKSPTSGIPSPNFRNIPVRGRLATRNDSACSRPYTRRIFRAIGLRTCNSPAKSRDLSTRPPRSRFNRLT</sequence>